<comment type="caution">
    <text evidence="2">The sequence shown here is derived from an EMBL/GenBank/DDBJ whole genome shotgun (WGS) entry which is preliminary data.</text>
</comment>
<accession>A0AA38IAY1</accession>
<protein>
    <submittedName>
        <fullName evidence="2">Uncharacterized protein</fullName>
    </submittedName>
</protein>
<gene>
    <name evidence="2" type="ORF">Zmor_018108</name>
</gene>
<sequence length="102" mass="11727">MWYHKLNPWVQCHMGRGRDIARWDKRMYMDLFVGIFWEGPEEVIFKGLLKRIRPIMDSRDKSARDKDCDIWGVRASTCYTTFPKGLSTGGKGSHEGKTGAGS</sequence>
<evidence type="ECO:0000313" key="2">
    <source>
        <dbReference type="EMBL" id="KAJ3652113.1"/>
    </source>
</evidence>
<feature type="region of interest" description="Disordered" evidence="1">
    <location>
        <begin position="83"/>
        <end position="102"/>
    </location>
</feature>
<keyword evidence="3" id="KW-1185">Reference proteome</keyword>
<dbReference type="AlphaFoldDB" id="A0AA38IAY1"/>
<proteinExistence type="predicted"/>
<dbReference type="EMBL" id="JALNTZ010000005">
    <property type="protein sequence ID" value="KAJ3652113.1"/>
    <property type="molecule type" value="Genomic_DNA"/>
</dbReference>
<evidence type="ECO:0000256" key="1">
    <source>
        <dbReference type="SAM" id="MobiDB-lite"/>
    </source>
</evidence>
<reference evidence="2" key="1">
    <citation type="journal article" date="2023" name="G3 (Bethesda)">
        <title>Whole genome assemblies of Zophobas morio and Tenebrio molitor.</title>
        <authorList>
            <person name="Kaur S."/>
            <person name="Stinson S.A."/>
            <person name="diCenzo G.C."/>
        </authorList>
    </citation>
    <scope>NUCLEOTIDE SEQUENCE</scope>
    <source>
        <strain evidence="2">QUZm001</strain>
    </source>
</reference>
<organism evidence="2 3">
    <name type="scientific">Zophobas morio</name>
    <dbReference type="NCBI Taxonomy" id="2755281"/>
    <lineage>
        <taxon>Eukaryota</taxon>
        <taxon>Metazoa</taxon>
        <taxon>Ecdysozoa</taxon>
        <taxon>Arthropoda</taxon>
        <taxon>Hexapoda</taxon>
        <taxon>Insecta</taxon>
        <taxon>Pterygota</taxon>
        <taxon>Neoptera</taxon>
        <taxon>Endopterygota</taxon>
        <taxon>Coleoptera</taxon>
        <taxon>Polyphaga</taxon>
        <taxon>Cucujiformia</taxon>
        <taxon>Tenebrionidae</taxon>
        <taxon>Zophobas</taxon>
    </lineage>
</organism>
<feature type="compositionally biased region" description="Basic and acidic residues" evidence="1">
    <location>
        <begin position="92"/>
        <end position="102"/>
    </location>
</feature>
<evidence type="ECO:0000313" key="3">
    <source>
        <dbReference type="Proteomes" id="UP001168821"/>
    </source>
</evidence>
<name>A0AA38IAY1_9CUCU</name>
<dbReference type="Proteomes" id="UP001168821">
    <property type="component" value="Unassembled WGS sequence"/>
</dbReference>